<gene>
    <name evidence="1" type="ORF">FH608_046030</name>
</gene>
<dbReference type="OrthoDB" id="4207752at2"/>
<reference evidence="1 2" key="1">
    <citation type="submission" date="2019-10" db="EMBL/GenBank/DDBJ databases">
        <title>Nonomuraea sp. nov., isolated from Phyllanthus amarus.</title>
        <authorList>
            <person name="Klykleung N."/>
            <person name="Tanasupawat S."/>
        </authorList>
    </citation>
    <scope>NUCLEOTIDE SEQUENCE [LARGE SCALE GENOMIC DNA]</scope>
    <source>
        <strain evidence="1 2">PA1-10</strain>
    </source>
</reference>
<dbReference type="EMBL" id="VDLX02000028">
    <property type="protein sequence ID" value="KAB8186855.1"/>
    <property type="molecule type" value="Genomic_DNA"/>
</dbReference>
<accession>A0A5C4V776</accession>
<organism evidence="1 2">
    <name type="scientific">Nonomuraea phyllanthi</name>
    <dbReference type="NCBI Taxonomy" id="2219224"/>
    <lineage>
        <taxon>Bacteria</taxon>
        <taxon>Bacillati</taxon>
        <taxon>Actinomycetota</taxon>
        <taxon>Actinomycetes</taxon>
        <taxon>Streptosporangiales</taxon>
        <taxon>Streptosporangiaceae</taxon>
        <taxon>Nonomuraea</taxon>
    </lineage>
</organism>
<proteinExistence type="predicted"/>
<keyword evidence="2" id="KW-1185">Reference proteome</keyword>
<evidence type="ECO:0000313" key="1">
    <source>
        <dbReference type="EMBL" id="KAB8186855.1"/>
    </source>
</evidence>
<protein>
    <submittedName>
        <fullName evidence="1">Uncharacterized protein</fullName>
    </submittedName>
</protein>
<name>A0A5C4V776_9ACTN</name>
<evidence type="ECO:0000313" key="2">
    <source>
        <dbReference type="Proteomes" id="UP000312512"/>
    </source>
</evidence>
<dbReference type="AlphaFoldDB" id="A0A5C4V776"/>
<comment type="caution">
    <text evidence="1">The sequence shown here is derived from an EMBL/GenBank/DDBJ whole genome shotgun (WGS) entry which is preliminary data.</text>
</comment>
<dbReference type="RefSeq" id="WP_139637519.1">
    <property type="nucleotide sequence ID" value="NZ_VDLX02000028.1"/>
</dbReference>
<dbReference type="Proteomes" id="UP000312512">
    <property type="component" value="Unassembled WGS sequence"/>
</dbReference>
<sequence length="164" mass="17244">MALYWASNAAMATTAAPSPVTTGTAAKTLLQIATPSTRSIKVVEWGISFDGSTAAEPIRCELIQTDVAATVTAHVAAGVQPYDDPGAPASLMTLGTSATGYTSSSEGTITATRTGDLQLISPTTLYVKQWPLGREFRVPVSKFLRVRVTAAAAVNAYTYVVWEE</sequence>